<feature type="region of interest" description="Disordered" evidence="1">
    <location>
        <begin position="307"/>
        <end position="329"/>
    </location>
</feature>
<evidence type="ECO:0000313" key="4">
    <source>
        <dbReference type="Proteomes" id="UP000632289"/>
    </source>
</evidence>
<protein>
    <submittedName>
        <fullName evidence="3">Alpha/beta fold hydrolase</fullName>
    </submittedName>
</protein>
<dbReference type="SUPFAM" id="SSF53474">
    <property type="entry name" value="alpha/beta-Hydrolases"/>
    <property type="match status" value="1"/>
</dbReference>
<feature type="region of interest" description="Disordered" evidence="1">
    <location>
        <begin position="1"/>
        <end position="22"/>
    </location>
</feature>
<comment type="caution">
    <text evidence="3">The sequence shown here is derived from an EMBL/GenBank/DDBJ whole genome shotgun (WGS) entry which is preliminary data.</text>
</comment>
<evidence type="ECO:0000256" key="1">
    <source>
        <dbReference type="SAM" id="MobiDB-lite"/>
    </source>
</evidence>
<reference evidence="3" key="1">
    <citation type="submission" date="2020-09" db="EMBL/GenBank/DDBJ databases">
        <title>Secondary metabolite and genome analysis of marine Streptomyces chumphonensis KK1-2T.</title>
        <authorList>
            <person name="Phongsopitanun W."/>
            <person name="Kanchanasin P."/>
            <person name="Pittayakhajonwut P."/>
            <person name="Suwanborirux K."/>
            <person name="Tanasupawat S."/>
        </authorList>
    </citation>
    <scope>NUCLEOTIDE SEQUENCE</scope>
    <source>
        <strain evidence="3">KK1-2</strain>
    </source>
</reference>
<feature type="compositionally biased region" description="Low complexity" evidence="1">
    <location>
        <begin position="307"/>
        <end position="318"/>
    </location>
</feature>
<dbReference type="InterPro" id="IPR000073">
    <property type="entry name" value="AB_hydrolase_1"/>
</dbReference>
<proteinExistence type="predicted"/>
<dbReference type="GO" id="GO:0016787">
    <property type="term" value="F:hydrolase activity"/>
    <property type="evidence" value="ECO:0007669"/>
    <property type="project" value="UniProtKB-KW"/>
</dbReference>
<dbReference type="RefSeq" id="WP_191209827.1">
    <property type="nucleotide sequence ID" value="NZ_BAABKL010000026.1"/>
</dbReference>
<dbReference type="EMBL" id="JACXYU010000005">
    <property type="protein sequence ID" value="MBD3932560.1"/>
    <property type="molecule type" value="Genomic_DNA"/>
</dbReference>
<gene>
    <name evidence="3" type="ORF">IF129_13490</name>
</gene>
<dbReference type="Proteomes" id="UP000632289">
    <property type="component" value="Unassembled WGS sequence"/>
</dbReference>
<evidence type="ECO:0000313" key="3">
    <source>
        <dbReference type="EMBL" id="MBD3932560.1"/>
    </source>
</evidence>
<dbReference type="Gene3D" id="3.40.50.1820">
    <property type="entry name" value="alpha/beta hydrolase"/>
    <property type="match status" value="1"/>
</dbReference>
<evidence type="ECO:0000259" key="2">
    <source>
        <dbReference type="Pfam" id="PF00561"/>
    </source>
</evidence>
<sequence>MSASPTSVSPEDRDEPVRRTTVRSGGVDLAVYAQGDPARPTVLLVHGYPDTHRVWDDVAAELAADHHVVRYDVRGAGASSAPRERAAYRLPHLADDLFAVADAVSPDRPVHVLAHDWGSIQSWEAVTRPGAERRVASYTTLSGPCLDHVGHWTRHRLARPTPRHLAQLLAQAAHSWYIYAFHVPLLAPAVWRLGLAARWRSVLHRVEGVPPRTGHPQSTLRDDAVRGIALYRANMLPRVTRPGYRPTQVPVQLVTLTRDHYVSPALAEGLEQWAPHLVRRSLDATHWSALLADGATVAALTRRFAADAASPTGSAGPNGPNGPNGPTPP</sequence>
<keyword evidence="3" id="KW-0378">Hydrolase</keyword>
<name>A0A927EYY6_9ACTN</name>
<dbReference type="InterPro" id="IPR029058">
    <property type="entry name" value="AB_hydrolase_fold"/>
</dbReference>
<accession>A0A927EYY6</accession>
<keyword evidence="4" id="KW-1185">Reference proteome</keyword>
<dbReference type="AlphaFoldDB" id="A0A927EYY6"/>
<feature type="domain" description="AB hydrolase-1" evidence="2">
    <location>
        <begin position="40"/>
        <end position="290"/>
    </location>
</feature>
<organism evidence="3 4">
    <name type="scientific">Streptomyces chumphonensis</name>
    <dbReference type="NCBI Taxonomy" id="1214925"/>
    <lineage>
        <taxon>Bacteria</taxon>
        <taxon>Bacillati</taxon>
        <taxon>Actinomycetota</taxon>
        <taxon>Actinomycetes</taxon>
        <taxon>Kitasatosporales</taxon>
        <taxon>Streptomycetaceae</taxon>
        <taxon>Streptomyces</taxon>
    </lineage>
</organism>
<dbReference type="Pfam" id="PF00561">
    <property type="entry name" value="Abhydrolase_1"/>
    <property type="match status" value="1"/>
</dbReference>
<dbReference type="PANTHER" id="PTHR43329">
    <property type="entry name" value="EPOXIDE HYDROLASE"/>
    <property type="match status" value="1"/>
</dbReference>